<feature type="chain" id="PRO_5004295189" description="Cupin type-2 domain-containing protein" evidence="1">
    <location>
        <begin position="24"/>
        <end position="161"/>
    </location>
</feature>
<feature type="signal peptide" evidence="1">
    <location>
        <begin position="1"/>
        <end position="23"/>
    </location>
</feature>
<dbReference type="CDD" id="cd02236">
    <property type="entry name" value="cupin_CV2614-like"/>
    <property type="match status" value="1"/>
</dbReference>
<dbReference type="Proteomes" id="UP000001422">
    <property type="component" value="Chromosome"/>
</dbReference>
<dbReference type="Gene3D" id="2.60.120.10">
    <property type="entry name" value="Jelly Rolls"/>
    <property type="match status" value="1"/>
</dbReference>
<dbReference type="STRING" id="84588.SYNW1406"/>
<dbReference type="Pfam" id="PF07883">
    <property type="entry name" value="Cupin_2"/>
    <property type="match status" value="1"/>
</dbReference>
<dbReference type="InterPro" id="IPR011051">
    <property type="entry name" value="RmlC_Cupin_sf"/>
</dbReference>
<dbReference type="EMBL" id="BX569692">
    <property type="protein sequence ID" value="CAE07921.1"/>
    <property type="molecule type" value="Genomic_DNA"/>
</dbReference>
<sequence>MLKTALPSMAASALLMLGVVGCAGEPTSSGDQASSDAASTDAKIEAIFSGSQTLNGSDLTYPEGKPELRLFRVELPAGGKIPLHTHPAPMLVYVQATDSGELLNTRVQPDGREVSSVFKPGESFIEGASEPHYVENKGDTPTVVWVMVASVEGLPTTEWIK</sequence>
<dbReference type="RefSeq" id="WP_011128270.1">
    <property type="nucleotide sequence ID" value="NC_005070.1"/>
</dbReference>
<protein>
    <recommendedName>
        <fullName evidence="2">Cupin type-2 domain-containing protein</fullName>
    </recommendedName>
</protein>
<keyword evidence="1" id="KW-0732">Signal</keyword>
<organism evidence="3 4">
    <name type="scientific">Parasynechococcus marenigrum (strain WH8102)</name>
    <dbReference type="NCBI Taxonomy" id="84588"/>
    <lineage>
        <taxon>Bacteria</taxon>
        <taxon>Bacillati</taxon>
        <taxon>Cyanobacteriota</taxon>
        <taxon>Cyanophyceae</taxon>
        <taxon>Synechococcales</taxon>
        <taxon>Prochlorococcaceae</taxon>
        <taxon>Parasynechococcus</taxon>
        <taxon>Parasynechococcus marenigrum</taxon>
    </lineage>
</organism>
<accession>Q7U6D2</accession>
<reference evidence="3 4" key="1">
    <citation type="journal article" date="2003" name="Nature">
        <title>The genome of a motile marine Synechococcus.</title>
        <authorList>
            <person name="Palenik B."/>
            <person name="Brahamsha B."/>
            <person name="Larimer F."/>
            <person name="Land M."/>
            <person name="Hauser L."/>
            <person name="Chain P."/>
            <person name="Lamerdin J."/>
            <person name="Regala W."/>
            <person name="Allen E.A."/>
            <person name="McCarren J."/>
            <person name="Paulsen I."/>
            <person name="Dufresne A."/>
            <person name="Partensky F."/>
            <person name="Webb E."/>
            <person name="Waterbury J."/>
        </authorList>
    </citation>
    <scope>NUCLEOTIDE SEQUENCE [LARGE SCALE GENOMIC DNA]</scope>
    <source>
        <strain evidence="3 4">WH8102</strain>
    </source>
</reference>
<evidence type="ECO:0000313" key="4">
    <source>
        <dbReference type="Proteomes" id="UP000001422"/>
    </source>
</evidence>
<dbReference type="AlphaFoldDB" id="Q7U6D2"/>
<dbReference type="InterPro" id="IPR013096">
    <property type="entry name" value="Cupin_2"/>
</dbReference>
<keyword evidence="4" id="KW-1185">Reference proteome</keyword>
<name>Q7U6D2_PARMW</name>
<dbReference type="HOGENOM" id="CLU_136176_1_1_3"/>
<gene>
    <name evidence="3" type="ordered locus">SYNW1406</name>
</gene>
<feature type="domain" description="Cupin type-2" evidence="2">
    <location>
        <begin position="72"/>
        <end position="148"/>
    </location>
</feature>
<dbReference type="KEGG" id="syw:SYNW1406"/>
<evidence type="ECO:0000256" key="1">
    <source>
        <dbReference type="SAM" id="SignalP"/>
    </source>
</evidence>
<dbReference type="eggNOG" id="COG1917">
    <property type="taxonomic scope" value="Bacteria"/>
</dbReference>
<evidence type="ECO:0000259" key="2">
    <source>
        <dbReference type="Pfam" id="PF07883"/>
    </source>
</evidence>
<dbReference type="PROSITE" id="PS51257">
    <property type="entry name" value="PROKAR_LIPOPROTEIN"/>
    <property type="match status" value="1"/>
</dbReference>
<evidence type="ECO:0000313" key="3">
    <source>
        <dbReference type="EMBL" id="CAE07921.1"/>
    </source>
</evidence>
<dbReference type="SUPFAM" id="SSF51182">
    <property type="entry name" value="RmlC-like cupins"/>
    <property type="match status" value="1"/>
</dbReference>
<proteinExistence type="predicted"/>
<dbReference type="InterPro" id="IPR014710">
    <property type="entry name" value="RmlC-like_jellyroll"/>
</dbReference>